<dbReference type="Gene3D" id="1.10.8.10">
    <property type="entry name" value="DNA helicase RuvA subunit, C-terminal domain"/>
    <property type="match status" value="1"/>
</dbReference>
<accession>A0AAP0FTZ9</accession>
<evidence type="ECO:0000313" key="4">
    <source>
        <dbReference type="EMBL" id="KAK8914301.1"/>
    </source>
</evidence>
<dbReference type="Proteomes" id="UP001418222">
    <property type="component" value="Unassembled WGS sequence"/>
</dbReference>
<feature type="region of interest" description="Disordered" evidence="2">
    <location>
        <begin position="19"/>
        <end position="53"/>
    </location>
</feature>
<evidence type="ECO:0000313" key="5">
    <source>
        <dbReference type="Proteomes" id="UP001418222"/>
    </source>
</evidence>
<dbReference type="Pfam" id="PF02845">
    <property type="entry name" value="CUE"/>
    <property type="match status" value="1"/>
</dbReference>
<dbReference type="InterPro" id="IPR009060">
    <property type="entry name" value="UBA-like_sf"/>
</dbReference>
<dbReference type="PANTHER" id="PTHR31245">
    <property type="entry name" value="UBIQUITIN SYSTEM COMPONENT CUE PROTEIN"/>
    <property type="match status" value="1"/>
</dbReference>
<organism evidence="4 5">
    <name type="scientific">Platanthera zijinensis</name>
    <dbReference type="NCBI Taxonomy" id="2320716"/>
    <lineage>
        <taxon>Eukaryota</taxon>
        <taxon>Viridiplantae</taxon>
        <taxon>Streptophyta</taxon>
        <taxon>Embryophyta</taxon>
        <taxon>Tracheophyta</taxon>
        <taxon>Spermatophyta</taxon>
        <taxon>Magnoliopsida</taxon>
        <taxon>Liliopsida</taxon>
        <taxon>Asparagales</taxon>
        <taxon>Orchidaceae</taxon>
        <taxon>Orchidoideae</taxon>
        <taxon>Orchideae</taxon>
        <taxon>Orchidinae</taxon>
        <taxon>Platanthera</taxon>
    </lineage>
</organism>
<keyword evidence="5" id="KW-1185">Reference proteome</keyword>
<gene>
    <name evidence="4" type="ORF">KSP39_PZI024167</name>
</gene>
<feature type="domain" description="CUE" evidence="3">
    <location>
        <begin position="58"/>
        <end position="103"/>
    </location>
</feature>
<protein>
    <recommendedName>
        <fullName evidence="3">CUE domain-containing protein</fullName>
    </recommendedName>
</protein>
<dbReference type="SUPFAM" id="SSF46934">
    <property type="entry name" value="UBA-like"/>
    <property type="match status" value="1"/>
</dbReference>
<dbReference type="PANTHER" id="PTHR31245:SF1">
    <property type="entry name" value="UBIQUITIN SYSTEM COMPONENT CUE PROTEIN"/>
    <property type="match status" value="1"/>
</dbReference>
<proteinExistence type="predicted"/>
<dbReference type="CDD" id="cd14279">
    <property type="entry name" value="CUE"/>
    <property type="match status" value="1"/>
</dbReference>
<dbReference type="EMBL" id="JBBWWQ010000021">
    <property type="protein sequence ID" value="KAK8914301.1"/>
    <property type="molecule type" value="Genomic_DNA"/>
</dbReference>
<sequence>MPVVICRKRPTSIFEELQYTTPPPSKKLRCSAGASSPPPSRNAPHSLTAPFVSGSSGNNTELLNHLRSLFPTMEQQYLERALEASDNDLNSAIRSLTDLCLESSANRANGGVQENGKVFSEACDSASEEESANLNIPKDGSEWVDLFVKEMMDASNMEEARARACRALEGLEKSIIARVNSEPTHNFNKECMVLKEQVETILRENTILKSAVVIQHERQKHLEMKNQELLHLKQLVSQYQEQLSKLEVNNYTLAMHLKQAGGGSSIPGRFHPDIF</sequence>
<dbReference type="PROSITE" id="PS51140">
    <property type="entry name" value="CUE"/>
    <property type="match status" value="1"/>
</dbReference>
<dbReference type="GO" id="GO:0043130">
    <property type="term" value="F:ubiquitin binding"/>
    <property type="evidence" value="ECO:0007669"/>
    <property type="project" value="InterPro"/>
</dbReference>
<evidence type="ECO:0000256" key="1">
    <source>
        <dbReference type="SAM" id="Coils"/>
    </source>
</evidence>
<evidence type="ECO:0000259" key="3">
    <source>
        <dbReference type="PROSITE" id="PS51140"/>
    </source>
</evidence>
<keyword evidence="1" id="KW-0175">Coiled coil</keyword>
<evidence type="ECO:0000256" key="2">
    <source>
        <dbReference type="SAM" id="MobiDB-lite"/>
    </source>
</evidence>
<name>A0AAP0FTZ9_9ASPA</name>
<feature type="coiled-coil region" evidence="1">
    <location>
        <begin position="222"/>
        <end position="249"/>
    </location>
</feature>
<comment type="caution">
    <text evidence="4">The sequence shown here is derived from an EMBL/GenBank/DDBJ whole genome shotgun (WGS) entry which is preliminary data.</text>
</comment>
<reference evidence="4 5" key="1">
    <citation type="journal article" date="2022" name="Nat. Plants">
        <title>Genomes of leafy and leafless Platanthera orchids illuminate the evolution of mycoheterotrophy.</title>
        <authorList>
            <person name="Li M.H."/>
            <person name="Liu K.W."/>
            <person name="Li Z."/>
            <person name="Lu H.C."/>
            <person name="Ye Q.L."/>
            <person name="Zhang D."/>
            <person name="Wang J.Y."/>
            <person name="Li Y.F."/>
            <person name="Zhong Z.M."/>
            <person name="Liu X."/>
            <person name="Yu X."/>
            <person name="Liu D.K."/>
            <person name="Tu X.D."/>
            <person name="Liu B."/>
            <person name="Hao Y."/>
            <person name="Liao X.Y."/>
            <person name="Jiang Y.T."/>
            <person name="Sun W.H."/>
            <person name="Chen J."/>
            <person name="Chen Y.Q."/>
            <person name="Ai Y."/>
            <person name="Zhai J.W."/>
            <person name="Wu S.S."/>
            <person name="Zhou Z."/>
            <person name="Hsiao Y.Y."/>
            <person name="Wu W.L."/>
            <person name="Chen Y.Y."/>
            <person name="Lin Y.F."/>
            <person name="Hsu J.L."/>
            <person name="Li C.Y."/>
            <person name="Wang Z.W."/>
            <person name="Zhao X."/>
            <person name="Zhong W.Y."/>
            <person name="Ma X.K."/>
            <person name="Ma L."/>
            <person name="Huang J."/>
            <person name="Chen G.Z."/>
            <person name="Huang M.Z."/>
            <person name="Huang L."/>
            <person name="Peng D.H."/>
            <person name="Luo Y.B."/>
            <person name="Zou S.Q."/>
            <person name="Chen S.P."/>
            <person name="Lan S."/>
            <person name="Tsai W.C."/>
            <person name="Van de Peer Y."/>
            <person name="Liu Z.J."/>
        </authorList>
    </citation>
    <scope>NUCLEOTIDE SEQUENCE [LARGE SCALE GENOMIC DNA]</scope>
    <source>
        <strain evidence="4">Lor287</strain>
    </source>
</reference>
<dbReference type="AlphaFoldDB" id="A0AAP0FTZ9"/>
<dbReference type="InterPro" id="IPR003892">
    <property type="entry name" value="CUE"/>
</dbReference>